<feature type="compositionally biased region" description="Basic and acidic residues" evidence="1">
    <location>
        <begin position="463"/>
        <end position="472"/>
    </location>
</feature>
<feature type="compositionally biased region" description="Polar residues" evidence="1">
    <location>
        <begin position="527"/>
        <end position="538"/>
    </location>
</feature>
<keyword evidence="5" id="KW-1185">Reference proteome</keyword>
<feature type="region of interest" description="Disordered" evidence="1">
    <location>
        <begin position="461"/>
        <end position="481"/>
    </location>
</feature>
<feature type="compositionally biased region" description="Polar residues" evidence="1">
    <location>
        <begin position="493"/>
        <end position="505"/>
    </location>
</feature>
<feature type="chain" id="PRO_5043365790" description="Mid2 domain-containing protein" evidence="3">
    <location>
        <begin position="21"/>
        <end position="562"/>
    </location>
</feature>
<keyword evidence="3" id="KW-0732">Signal</keyword>
<organism evidence="4 5">
    <name type="scientific">Daldinia eschscholtzii</name>
    <dbReference type="NCBI Taxonomy" id="292717"/>
    <lineage>
        <taxon>Eukaryota</taxon>
        <taxon>Fungi</taxon>
        <taxon>Dikarya</taxon>
        <taxon>Ascomycota</taxon>
        <taxon>Pezizomycotina</taxon>
        <taxon>Sordariomycetes</taxon>
        <taxon>Xylariomycetidae</taxon>
        <taxon>Xylariales</taxon>
        <taxon>Hypoxylaceae</taxon>
        <taxon>Daldinia</taxon>
    </lineage>
</organism>
<evidence type="ECO:0000256" key="3">
    <source>
        <dbReference type="SAM" id="SignalP"/>
    </source>
</evidence>
<dbReference type="Proteomes" id="UP001369815">
    <property type="component" value="Unassembled WGS sequence"/>
</dbReference>
<proteinExistence type="predicted"/>
<keyword evidence="2" id="KW-1133">Transmembrane helix</keyword>
<feature type="compositionally biased region" description="Polar residues" evidence="1">
    <location>
        <begin position="253"/>
        <end position="274"/>
    </location>
</feature>
<evidence type="ECO:0000313" key="5">
    <source>
        <dbReference type="Proteomes" id="UP001369815"/>
    </source>
</evidence>
<feature type="compositionally biased region" description="Low complexity" evidence="1">
    <location>
        <begin position="354"/>
        <end position="388"/>
    </location>
</feature>
<feature type="region of interest" description="Disordered" evidence="1">
    <location>
        <begin position="526"/>
        <end position="545"/>
    </location>
</feature>
<evidence type="ECO:0000313" key="4">
    <source>
        <dbReference type="EMBL" id="KAK6955410.1"/>
    </source>
</evidence>
<feature type="signal peptide" evidence="3">
    <location>
        <begin position="1"/>
        <end position="20"/>
    </location>
</feature>
<protein>
    <recommendedName>
        <fullName evidence="6">Mid2 domain-containing protein</fullName>
    </recommendedName>
</protein>
<feature type="compositionally biased region" description="Polar residues" evidence="1">
    <location>
        <begin position="85"/>
        <end position="94"/>
    </location>
</feature>
<keyword evidence="2" id="KW-0812">Transmembrane</keyword>
<feature type="region of interest" description="Disordered" evidence="1">
    <location>
        <begin position="252"/>
        <end position="277"/>
    </location>
</feature>
<evidence type="ECO:0000256" key="1">
    <source>
        <dbReference type="SAM" id="MobiDB-lite"/>
    </source>
</evidence>
<comment type="caution">
    <text evidence="4">The sequence shown here is derived from an EMBL/GenBank/DDBJ whole genome shotgun (WGS) entry which is preliminary data.</text>
</comment>
<accession>A0AAX6MRW4</accession>
<dbReference type="EMBL" id="JBANMG010000003">
    <property type="protein sequence ID" value="KAK6955410.1"/>
    <property type="molecule type" value="Genomic_DNA"/>
</dbReference>
<gene>
    <name evidence="4" type="ORF">Daesc_003047</name>
</gene>
<feature type="compositionally biased region" description="Basic and acidic residues" evidence="1">
    <location>
        <begin position="96"/>
        <end position="108"/>
    </location>
</feature>
<reference evidence="4 5" key="1">
    <citation type="journal article" date="2024" name="Front Chem Biol">
        <title>Unveiling the potential of Daldinia eschscholtzii MFLUCC 19-0629 through bioactivity and bioinformatics studies for enhanced sustainable agriculture production.</title>
        <authorList>
            <person name="Brooks S."/>
            <person name="Weaver J.A."/>
            <person name="Klomchit A."/>
            <person name="Alharthi S.A."/>
            <person name="Onlamun T."/>
            <person name="Nurani R."/>
            <person name="Vong T.K."/>
            <person name="Alberti F."/>
            <person name="Greco C."/>
        </authorList>
    </citation>
    <scope>NUCLEOTIDE SEQUENCE [LARGE SCALE GENOMIC DNA]</scope>
    <source>
        <strain evidence="4">MFLUCC 19-0629</strain>
    </source>
</reference>
<feature type="region of interest" description="Disordered" evidence="1">
    <location>
        <begin position="354"/>
        <end position="437"/>
    </location>
</feature>
<keyword evidence="2" id="KW-0472">Membrane</keyword>
<dbReference type="AlphaFoldDB" id="A0AAX6MRW4"/>
<feature type="region of interest" description="Disordered" evidence="1">
    <location>
        <begin position="82"/>
        <end position="110"/>
    </location>
</feature>
<evidence type="ECO:0000256" key="2">
    <source>
        <dbReference type="SAM" id="Phobius"/>
    </source>
</evidence>
<evidence type="ECO:0008006" key="6">
    <source>
        <dbReference type="Google" id="ProtNLM"/>
    </source>
</evidence>
<feature type="region of interest" description="Disordered" evidence="1">
    <location>
        <begin position="493"/>
        <end position="513"/>
    </location>
</feature>
<feature type="transmembrane region" description="Helical" evidence="2">
    <location>
        <begin position="219"/>
        <end position="242"/>
    </location>
</feature>
<name>A0AAX6MRW4_9PEZI</name>
<sequence length="562" mass="59052">MNKFGAALLLLWSLWSTVGAGLDDATLNTDTYDRRELEDRLEGVKRSEWSIIQKYGNGGDRKRQYQPELLLSTTVAVSPPTATTLEESNLQHRQASGKDGDDGGDKSPADIVSSLVSSRVSSSVSSSVSASVSAVFAVSLAQVSASASSAISSAREAAGTQGALSPITVVSPAETASGTGDELPAVAATTADVANIQESAATASPTSVPTEGSSLTPGAVAGLVIGISIASSLLSAVLTYLFMRRRARKQQQEESQNNFMSGSPQLPYSKSSPGSHGFVNHSHTHSLSNDFSRFQMTYTSPTPPNHNRAANLSSDFTPDMKQRFTPTPVVAAAPKKSTLTPVTAPPITQYPAMAQTTQQPTQLSAPPPARRTTSSRTRPRPRTLSDPSVDGGGGGLDPVFPVSPLSSEGDGPYSSRTDRRPSPLSYEGGNRSSMITRSTSARVSLARQQSVNAGHRAHLVRVGSERSAERDPGGAYLASGAGHGEGLTRLYSFTTDSENGNSTGSGDPGHAAQQSYLQPRPLVKYALSSNPGSTSPGLQVQAPVPRRPVDPYYFERGTHFYS</sequence>
<feature type="region of interest" description="Disordered" evidence="1">
    <location>
        <begin position="296"/>
        <end position="316"/>
    </location>
</feature>